<gene>
    <name evidence="2" type="ORF">PVNG_02199</name>
</gene>
<reference evidence="2 3" key="1">
    <citation type="submission" date="2011-09" db="EMBL/GenBank/DDBJ databases">
        <title>The Genome Sequence of Plasmodium vivax North Korean.</title>
        <authorList>
            <consortium name="The Broad Institute Genome Sequencing Platform"/>
            <consortium name="The Broad Institute Genome Sequencing Center for Infectious Disease"/>
            <person name="Neafsey D."/>
            <person name="Carlton J."/>
            <person name="Barnwell J."/>
            <person name="Collins W."/>
            <person name="Escalante A."/>
            <person name="Mullikin J."/>
            <person name="Saul A."/>
            <person name="Guigo R."/>
            <person name="Camara F."/>
            <person name="Young S.K."/>
            <person name="Zeng Q."/>
            <person name="Gargeya S."/>
            <person name="Fitzgerald M."/>
            <person name="Haas B."/>
            <person name="Abouelleil A."/>
            <person name="Alvarado L."/>
            <person name="Arachchi H.M."/>
            <person name="Berlin A."/>
            <person name="Brown A."/>
            <person name="Chapman S.B."/>
            <person name="Chen Z."/>
            <person name="Dunbar C."/>
            <person name="Freedman E."/>
            <person name="Gearin G."/>
            <person name="Gellesch M."/>
            <person name="Goldberg J."/>
            <person name="Griggs A."/>
            <person name="Gujja S."/>
            <person name="Heiman D."/>
            <person name="Howarth C."/>
            <person name="Larson L."/>
            <person name="Lui A."/>
            <person name="MacDonald P.J.P."/>
            <person name="Montmayeur A."/>
            <person name="Murphy C."/>
            <person name="Neiman D."/>
            <person name="Pearson M."/>
            <person name="Priest M."/>
            <person name="Roberts A."/>
            <person name="Saif S."/>
            <person name="Shea T."/>
            <person name="Shenoy N."/>
            <person name="Sisk P."/>
            <person name="Stolte C."/>
            <person name="Sykes S."/>
            <person name="Wortman J."/>
            <person name="Nusbaum C."/>
            <person name="Birren B."/>
        </authorList>
    </citation>
    <scope>NUCLEOTIDE SEQUENCE [LARGE SCALE GENOMIC DNA]</scope>
    <source>
        <strain evidence="2 3">North Korean</strain>
    </source>
</reference>
<evidence type="ECO:0000313" key="3">
    <source>
        <dbReference type="Proteomes" id="UP000053239"/>
    </source>
</evidence>
<evidence type="ECO:0000256" key="1">
    <source>
        <dbReference type="SAM" id="SignalP"/>
    </source>
</evidence>
<proteinExistence type="predicted"/>
<evidence type="ECO:0000313" key="2">
    <source>
        <dbReference type="EMBL" id="KMZ99316.1"/>
    </source>
</evidence>
<name>A0A0J9TVE3_PLAVI</name>
<dbReference type="Proteomes" id="UP000053239">
    <property type="component" value="Unassembled WGS sequence"/>
</dbReference>
<organism evidence="2 3">
    <name type="scientific">Plasmodium vivax North Korean</name>
    <dbReference type="NCBI Taxonomy" id="1035514"/>
    <lineage>
        <taxon>Eukaryota</taxon>
        <taxon>Sar</taxon>
        <taxon>Alveolata</taxon>
        <taxon>Apicomplexa</taxon>
        <taxon>Aconoidasida</taxon>
        <taxon>Haemosporida</taxon>
        <taxon>Plasmodiidae</taxon>
        <taxon>Plasmodium</taxon>
        <taxon>Plasmodium (Plasmodium)</taxon>
    </lineage>
</organism>
<accession>A0A0J9TVE3</accession>
<dbReference type="AlphaFoldDB" id="A0A0J9TVE3"/>
<feature type="signal peptide" evidence="1">
    <location>
        <begin position="1"/>
        <end position="18"/>
    </location>
</feature>
<dbReference type="OrthoDB" id="387366at2759"/>
<sequence>MKIFVTIFLYILIIKMLSFEYEVSKEYKNLDKSVQNDAYKSIYDNVCYKIIADLGGDIGKHKTNCMKLIRNLGHYYVNENYFNPTFDRCNIIYNWLYHLPESEKIPDNIIKMCFEDYTYINSRMKGTYSCSYDSYKNTYLDPMKMNILNIFDNNIQTILQILIGPDNSNKTKSRKFLCECVRLYKEIEQEHCTEVSGKKYKHEKTCEQLSSFKKSYMQYIYNTLPKKDHVPSLEKVEEEYKHKCQENQHISTLTETEEENSDTSQRFGAINFENQGNPMSRTVSTALGTVAGTSSLLALLYKVTQNFI</sequence>
<feature type="chain" id="PRO_5005323806" evidence="1">
    <location>
        <begin position="19"/>
        <end position="308"/>
    </location>
</feature>
<dbReference type="EMBL" id="KQ235419">
    <property type="protein sequence ID" value="KMZ99316.1"/>
    <property type="molecule type" value="Genomic_DNA"/>
</dbReference>
<protein>
    <submittedName>
        <fullName evidence="2">Uncharacterized protein</fullName>
    </submittedName>
</protein>
<keyword evidence="1" id="KW-0732">Signal</keyword>